<evidence type="ECO:0000256" key="2">
    <source>
        <dbReference type="ARBA" id="ARBA00023125"/>
    </source>
</evidence>
<dbReference type="GO" id="GO:0003677">
    <property type="term" value="F:DNA binding"/>
    <property type="evidence" value="ECO:0007669"/>
    <property type="project" value="UniProtKB-KW"/>
</dbReference>
<keyword evidence="3" id="KW-0804">Transcription</keyword>
<feature type="domain" description="HTH arsR-type" evidence="4">
    <location>
        <begin position="1"/>
        <end position="90"/>
    </location>
</feature>
<dbReference type="SUPFAM" id="SSF46785">
    <property type="entry name" value="Winged helix' DNA-binding domain"/>
    <property type="match status" value="1"/>
</dbReference>
<dbReference type="PROSITE" id="PS50987">
    <property type="entry name" value="HTH_ARSR_2"/>
    <property type="match status" value="1"/>
</dbReference>
<keyword evidence="2" id="KW-0238">DNA-binding</keyword>
<gene>
    <name evidence="5" type="ORF">RxyAA322_20250</name>
</gene>
<evidence type="ECO:0000313" key="5">
    <source>
        <dbReference type="EMBL" id="BBL80171.1"/>
    </source>
</evidence>
<keyword evidence="1" id="KW-0805">Transcription regulation</keyword>
<name>A0A510HJI9_9ACTN</name>
<dbReference type="InterPro" id="IPR011991">
    <property type="entry name" value="ArsR-like_HTH"/>
</dbReference>
<sequence length="97" mass="10662">MSLGRALCDPVRARMLLMLADEQSSRGICVCEFVERFGAGQSRISYHLGRLREAGLVSEERRGKWSFYSLEREALAGLLSEASQALLGQRGGDGDGR</sequence>
<dbReference type="AlphaFoldDB" id="A0A510HJI9"/>
<organism evidence="5 6">
    <name type="scientific">Rubrobacter xylanophilus</name>
    <dbReference type="NCBI Taxonomy" id="49319"/>
    <lineage>
        <taxon>Bacteria</taxon>
        <taxon>Bacillati</taxon>
        <taxon>Actinomycetota</taxon>
        <taxon>Rubrobacteria</taxon>
        <taxon>Rubrobacterales</taxon>
        <taxon>Rubrobacteraceae</taxon>
        <taxon>Rubrobacter</taxon>
    </lineage>
</organism>
<dbReference type="InterPro" id="IPR001845">
    <property type="entry name" value="HTH_ArsR_DNA-bd_dom"/>
</dbReference>
<dbReference type="InterPro" id="IPR051081">
    <property type="entry name" value="HTH_MetalResp_TranReg"/>
</dbReference>
<evidence type="ECO:0000259" key="4">
    <source>
        <dbReference type="PROSITE" id="PS50987"/>
    </source>
</evidence>
<dbReference type="PANTHER" id="PTHR33154">
    <property type="entry name" value="TRANSCRIPTIONAL REGULATOR, ARSR FAMILY"/>
    <property type="match status" value="1"/>
</dbReference>
<dbReference type="GO" id="GO:0003700">
    <property type="term" value="F:DNA-binding transcription factor activity"/>
    <property type="evidence" value="ECO:0007669"/>
    <property type="project" value="InterPro"/>
</dbReference>
<dbReference type="EMBL" id="AP019791">
    <property type="protein sequence ID" value="BBL80171.1"/>
    <property type="molecule type" value="Genomic_DNA"/>
</dbReference>
<evidence type="ECO:0000313" key="6">
    <source>
        <dbReference type="Proteomes" id="UP000318065"/>
    </source>
</evidence>
<dbReference type="Pfam" id="PF01022">
    <property type="entry name" value="HTH_5"/>
    <property type="match status" value="1"/>
</dbReference>
<dbReference type="SMART" id="SM00418">
    <property type="entry name" value="HTH_ARSR"/>
    <property type="match status" value="1"/>
</dbReference>
<proteinExistence type="predicted"/>
<dbReference type="InterPro" id="IPR036388">
    <property type="entry name" value="WH-like_DNA-bd_sf"/>
</dbReference>
<dbReference type="RefSeq" id="WP_197735455.1">
    <property type="nucleotide sequence ID" value="NZ_AP019791.1"/>
</dbReference>
<dbReference type="PRINTS" id="PR00778">
    <property type="entry name" value="HTHARSR"/>
</dbReference>
<evidence type="ECO:0000256" key="1">
    <source>
        <dbReference type="ARBA" id="ARBA00023015"/>
    </source>
</evidence>
<dbReference type="PANTHER" id="PTHR33154:SF18">
    <property type="entry name" value="ARSENICAL RESISTANCE OPERON REPRESSOR"/>
    <property type="match status" value="1"/>
</dbReference>
<accession>A0A510HJI9</accession>
<dbReference type="InterPro" id="IPR036390">
    <property type="entry name" value="WH_DNA-bd_sf"/>
</dbReference>
<protein>
    <submittedName>
        <fullName evidence="5">Transcriptional regulator</fullName>
    </submittedName>
</protein>
<dbReference type="NCBIfam" id="NF033788">
    <property type="entry name" value="HTH_metalloreg"/>
    <property type="match status" value="1"/>
</dbReference>
<dbReference type="Proteomes" id="UP000318065">
    <property type="component" value="Chromosome"/>
</dbReference>
<keyword evidence="6" id="KW-1185">Reference proteome</keyword>
<evidence type="ECO:0000256" key="3">
    <source>
        <dbReference type="ARBA" id="ARBA00023163"/>
    </source>
</evidence>
<dbReference type="CDD" id="cd00090">
    <property type="entry name" value="HTH_ARSR"/>
    <property type="match status" value="1"/>
</dbReference>
<dbReference type="Gene3D" id="1.10.10.10">
    <property type="entry name" value="Winged helix-like DNA-binding domain superfamily/Winged helix DNA-binding domain"/>
    <property type="match status" value="1"/>
</dbReference>
<reference evidence="5" key="1">
    <citation type="journal article" date="2019" name="Microbiol. Resour. Announc.">
        <title>Complete Genome Sequence of Rubrobacter xylanophilus Strain AA3-22, Isolated from Arima Onsen in Japan.</title>
        <authorList>
            <person name="Tomariguchi N."/>
            <person name="Miyazaki K."/>
        </authorList>
    </citation>
    <scope>NUCLEOTIDE SEQUENCE [LARGE SCALE GENOMIC DNA]</scope>
    <source>
        <strain evidence="5">AA3-22</strain>
    </source>
</reference>